<evidence type="ECO:0000313" key="2">
    <source>
        <dbReference type="EMBL" id="KNZ53537.1"/>
    </source>
</evidence>
<dbReference type="Proteomes" id="UP000037035">
    <property type="component" value="Unassembled WGS sequence"/>
</dbReference>
<evidence type="ECO:0000313" key="3">
    <source>
        <dbReference type="Proteomes" id="UP000037035"/>
    </source>
</evidence>
<name>A0A0L6UZ70_9BASI</name>
<protein>
    <submittedName>
        <fullName evidence="2">Uncharacterized protein</fullName>
    </submittedName>
</protein>
<dbReference type="AlphaFoldDB" id="A0A0L6UZ70"/>
<keyword evidence="3" id="KW-1185">Reference proteome</keyword>
<feature type="compositionally biased region" description="Polar residues" evidence="1">
    <location>
        <begin position="10"/>
        <end position="25"/>
    </location>
</feature>
<proteinExistence type="predicted"/>
<comment type="caution">
    <text evidence="2">The sequence shown here is derived from an EMBL/GenBank/DDBJ whole genome shotgun (WGS) entry which is preliminary data.</text>
</comment>
<accession>A0A0L6UZ70</accession>
<evidence type="ECO:0000256" key="1">
    <source>
        <dbReference type="SAM" id="MobiDB-lite"/>
    </source>
</evidence>
<feature type="region of interest" description="Disordered" evidence="1">
    <location>
        <begin position="1"/>
        <end position="35"/>
    </location>
</feature>
<sequence>MSVTAHMVGRSQTSSRTMFGQSDSHPSPGGFKPPKSDIYNLIPPRAPPNLTNPSLYAGRSTKPIPLELSLPLRWQRGAQFLAVSLSLTPALCFLLQPVASGVFCLRILETAIERSSSHQLSHPRSFFPSRSLRIRRWFAPYKSLIFGADRQSSVPQPDDVLSQVESKTN</sequence>
<dbReference type="EMBL" id="LAVV01008180">
    <property type="protein sequence ID" value="KNZ53537.1"/>
    <property type="molecule type" value="Genomic_DNA"/>
</dbReference>
<reference evidence="2 3" key="1">
    <citation type="submission" date="2015-08" db="EMBL/GenBank/DDBJ databases">
        <title>Next Generation Sequencing and Analysis of the Genome of Puccinia sorghi L Schw, the Causal Agent of Maize Common Rust.</title>
        <authorList>
            <person name="Rochi L."/>
            <person name="Burguener G."/>
            <person name="Darino M."/>
            <person name="Turjanski A."/>
            <person name="Kreff E."/>
            <person name="Dieguez M.J."/>
            <person name="Sacco F."/>
        </authorList>
    </citation>
    <scope>NUCLEOTIDE SEQUENCE [LARGE SCALE GENOMIC DNA]</scope>
    <source>
        <strain evidence="2 3">RO10H11247</strain>
    </source>
</reference>
<dbReference type="OrthoDB" id="192748at2759"/>
<organism evidence="2 3">
    <name type="scientific">Puccinia sorghi</name>
    <dbReference type="NCBI Taxonomy" id="27349"/>
    <lineage>
        <taxon>Eukaryota</taxon>
        <taxon>Fungi</taxon>
        <taxon>Dikarya</taxon>
        <taxon>Basidiomycota</taxon>
        <taxon>Pucciniomycotina</taxon>
        <taxon>Pucciniomycetes</taxon>
        <taxon>Pucciniales</taxon>
        <taxon>Pucciniaceae</taxon>
        <taxon>Puccinia</taxon>
    </lineage>
</organism>
<gene>
    <name evidence="2" type="ORF">VP01_320g1</name>
</gene>
<dbReference type="VEuPathDB" id="FungiDB:VP01_320g1"/>